<evidence type="ECO:0000313" key="2">
    <source>
        <dbReference type="EMBL" id="EQC38757.1"/>
    </source>
</evidence>
<dbReference type="OMA" id="KCANGAS"/>
<accession>T0S7N8</accession>
<dbReference type="GeneID" id="19944448"/>
<protein>
    <submittedName>
        <fullName evidence="2">Uncharacterized protein</fullName>
    </submittedName>
</protein>
<sequence>MSTPVRRDSSAATDKRRRRSNAVHVAADDSSSSAEEGQAMELEPSPVRACAKCASGTISESVAKENQALRDEIKGLRHSLEYHTRRADKAEATLLTHEAEVREVYRQKEATLLLEITTLRAALSASTEANETQVREFQAQKVVIEQSFRDRIEAVDTKYVNQAFSPKALKTPAVQLTYDPALGANYCPLPPRNRGGSSAMIKELLTSGAADTSGDAAIMTSILANAQKHSQRTLCLREE</sequence>
<dbReference type="EMBL" id="JH767140">
    <property type="protein sequence ID" value="EQC38757.1"/>
    <property type="molecule type" value="Genomic_DNA"/>
</dbReference>
<dbReference type="VEuPathDB" id="FungiDB:SDRG_03721"/>
<feature type="region of interest" description="Disordered" evidence="1">
    <location>
        <begin position="1"/>
        <end position="43"/>
    </location>
</feature>
<name>T0S7N8_SAPDV</name>
<dbReference type="Proteomes" id="UP000030762">
    <property type="component" value="Unassembled WGS sequence"/>
</dbReference>
<gene>
    <name evidence="2" type="ORF">SDRG_03721</name>
</gene>
<organism evidence="2 3">
    <name type="scientific">Saprolegnia diclina (strain VS20)</name>
    <dbReference type="NCBI Taxonomy" id="1156394"/>
    <lineage>
        <taxon>Eukaryota</taxon>
        <taxon>Sar</taxon>
        <taxon>Stramenopiles</taxon>
        <taxon>Oomycota</taxon>
        <taxon>Saprolegniomycetes</taxon>
        <taxon>Saprolegniales</taxon>
        <taxon>Saprolegniaceae</taxon>
        <taxon>Saprolegnia</taxon>
    </lineage>
</organism>
<dbReference type="AlphaFoldDB" id="T0S7N8"/>
<keyword evidence="3" id="KW-1185">Reference proteome</keyword>
<dbReference type="OrthoDB" id="10383833at2759"/>
<feature type="compositionally biased region" description="Low complexity" evidence="1">
    <location>
        <begin position="22"/>
        <end position="34"/>
    </location>
</feature>
<reference evidence="2 3" key="1">
    <citation type="submission" date="2012-04" db="EMBL/GenBank/DDBJ databases">
        <title>The Genome Sequence of Saprolegnia declina VS20.</title>
        <authorList>
            <consortium name="The Broad Institute Genome Sequencing Platform"/>
            <person name="Russ C."/>
            <person name="Nusbaum C."/>
            <person name="Tyler B."/>
            <person name="van West P."/>
            <person name="Dieguez-Uribeondo J."/>
            <person name="de Bruijn I."/>
            <person name="Tripathy S."/>
            <person name="Jiang R."/>
            <person name="Young S.K."/>
            <person name="Zeng Q."/>
            <person name="Gargeya S."/>
            <person name="Fitzgerald M."/>
            <person name="Haas B."/>
            <person name="Abouelleil A."/>
            <person name="Alvarado L."/>
            <person name="Arachchi H.M."/>
            <person name="Berlin A."/>
            <person name="Chapman S.B."/>
            <person name="Goldberg J."/>
            <person name="Griggs A."/>
            <person name="Gujja S."/>
            <person name="Hansen M."/>
            <person name="Howarth C."/>
            <person name="Imamovic A."/>
            <person name="Larimer J."/>
            <person name="McCowen C."/>
            <person name="Montmayeur A."/>
            <person name="Murphy C."/>
            <person name="Neiman D."/>
            <person name="Pearson M."/>
            <person name="Priest M."/>
            <person name="Roberts A."/>
            <person name="Saif S."/>
            <person name="Shea T."/>
            <person name="Sisk P."/>
            <person name="Sykes S."/>
            <person name="Wortman J."/>
            <person name="Nusbaum C."/>
            <person name="Birren B."/>
        </authorList>
    </citation>
    <scope>NUCLEOTIDE SEQUENCE [LARGE SCALE GENOMIC DNA]</scope>
    <source>
        <strain evidence="2 3">VS20</strain>
    </source>
</reference>
<evidence type="ECO:0000256" key="1">
    <source>
        <dbReference type="SAM" id="MobiDB-lite"/>
    </source>
</evidence>
<evidence type="ECO:0000313" key="3">
    <source>
        <dbReference type="Proteomes" id="UP000030762"/>
    </source>
</evidence>
<dbReference type="InParanoid" id="T0S7N8"/>
<dbReference type="RefSeq" id="XP_008607583.1">
    <property type="nucleotide sequence ID" value="XM_008609361.1"/>
</dbReference>
<proteinExistence type="predicted"/>